<feature type="domain" description="Integrase catalytic" evidence="2">
    <location>
        <begin position="1"/>
        <end position="79"/>
    </location>
</feature>
<dbReference type="InterPro" id="IPR036397">
    <property type="entry name" value="RNaseH_sf"/>
</dbReference>
<reference evidence="3" key="2">
    <citation type="submission" date="2022-01" db="EMBL/GenBank/DDBJ databases">
        <authorList>
            <person name="Yamashiro T."/>
            <person name="Shiraishi A."/>
            <person name="Satake H."/>
            <person name="Nakayama K."/>
        </authorList>
    </citation>
    <scope>NUCLEOTIDE SEQUENCE</scope>
</reference>
<organism evidence="3 4">
    <name type="scientific">Tanacetum coccineum</name>
    <dbReference type="NCBI Taxonomy" id="301880"/>
    <lineage>
        <taxon>Eukaryota</taxon>
        <taxon>Viridiplantae</taxon>
        <taxon>Streptophyta</taxon>
        <taxon>Embryophyta</taxon>
        <taxon>Tracheophyta</taxon>
        <taxon>Spermatophyta</taxon>
        <taxon>Magnoliopsida</taxon>
        <taxon>eudicotyledons</taxon>
        <taxon>Gunneridae</taxon>
        <taxon>Pentapetalae</taxon>
        <taxon>asterids</taxon>
        <taxon>campanulids</taxon>
        <taxon>Asterales</taxon>
        <taxon>Asteraceae</taxon>
        <taxon>Asteroideae</taxon>
        <taxon>Anthemideae</taxon>
        <taxon>Anthemidinae</taxon>
        <taxon>Tanacetum</taxon>
    </lineage>
</organism>
<dbReference type="PROSITE" id="PS50994">
    <property type="entry name" value="INTEGRASE"/>
    <property type="match status" value="1"/>
</dbReference>
<keyword evidence="3" id="KW-0695">RNA-directed DNA polymerase</keyword>
<dbReference type="Gene3D" id="3.30.420.10">
    <property type="entry name" value="Ribonuclease H-like superfamily/Ribonuclease H"/>
    <property type="match status" value="1"/>
</dbReference>
<keyword evidence="4" id="KW-1185">Reference proteome</keyword>
<dbReference type="Proteomes" id="UP001151760">
    <property type="component" value="Unassembled WGS sequence"/>
</dbReference>
<proteinExistence type="predicted"/>
<feature type="compositionally biased region" description="Basic and acidic residues" evidence="1">
    <location>
        <begin position="298"/>
        <end position="308"/>
    </location>
</feature>
<feature type="compositionally biased region" description="Acidic residues" evidence="1">
    <location>
        <begin position="309"/>
        <end position="323"/>
    </location>
</feature>
<comment type="caution">
    <text evidence="3">The sequence shown here is derived from an EMBL/GenBank/DDBJ whole genome shotgun (WGS) entry which is preliminary data.</text>
</comment>
<keyword evidence="3" id="KW-0548">Nucleotidyltransferase</keyword>
<dbReference type="SUPFAM" id="SSF53098">
    <property type="entry name" value="Ribonuclease H-like"/>
    <property type="match status" value="1"/>
</dbReference>
<dbReference type="GO" id="GO:0003964">
    <property type="term" value="F:RNA-directed DNA polymerase activity"/>
    <property type="evidence" value="ECO:0007669"/>
    <property type="project" value="UniProtKB-KW"/>
</dbReference>
<accession>A0ABQ5CHJ7</accession>
<dbReference type="PANTHER" id="PTHR37984:SF5">
    <property type="entry name" value="PROTEIN NYNRIN-LIKE"/>
    <property type="match status" value="1"/>
</dbReference>
<dbReference type="InterPro" id="IPR001584">
    <property type="entry name" value="Integrase_cat-core"/>
</dbReference>
<name>A0ABQ5CHJ7_9ASTR</name>
<dbReference type="PANTHER" id="PTHR37984">
    <property type="entry name" value="PROTEIN CBG26694"/>
    <property type="match status" value="1"/>
</dbReference>
<protein>
    <submittedName>
        <fullName evidence="3">Reverse transcriptase domain-containing protein</fullName>
    </submittedName>
</protein>
<feature type="region of interest" description="Disordered" evidence="1">
    <location>
        <begin position="296"/>
        <end position="323"/>
    </location>
</feature>
<dbReference type="InterPro" id="IPR012337">
    <property type="entry name" value="RNaseH-like_sf"/>
</dbReference>
<dbReference type="InterPro" id="IPR050951">
    <property type="entry name" value="Retrovirus_Pol_polyprotein"/>
</dbReference>
<reference evidence="3" key="1">
    <citation type="journal article" date="2022" name="Int. J. Mol. Sci.">
        <title>Draft Genome of Tanacetum Coccineum: Genomic Comparison of Closely Related Tanacetum-Family Plants.</title>
        <authorList>
            <person name="Yamashiro T."/>
            <person name="Shiraishi A."/>
            <person name="Nakayama K."/>
            <person name="Satake H."/>
        </authorList>
    </citation>
    <scope>NUCLEOTIDE SEQUENCE</scope>
</reference>
<evidence type="ECO:0000259" key="2">
    <source>
        <dbReference type="PROSITE" id="PS50994"/>
    </source>
</evidence>
<evidence type="ECO:0000313" key="4">
    <source>
        <dbReference type="Proteomes" id="UP001151760"/>
    </source>
</evidence>
<dbReference type="EMBL" id="BQNB010014303">
    <property type="protein sequence ID" value="GJT26556.1"/>
    <property type="molecule type" value="Genomic_DNA"/>
</dbReference>
<evidence type="ECO:0000256" key="1">
    <source>
        <dbReference type="SAM" id="MobiDB-lite"/>
    </source>
</evidence>
<evidence type="ECO:0000313" key="3">
    <source>
        <dbReference type="EMBL" id="GJT26556.1"/>
    </source>
</evidence>
<sequence>MDKAMKRYGVVHRFSTAYHPQTNGQVQNTNQAIKRILEKPIRNNRKDWPYKLDDALWAFQTTFKTPLGTTPFRIIYDKACHLPINELDKMRLDAYESSISYNERIKRWHDKRIKFPINYEKGDKALLFNSRLRLFPEKLKSRWYGPFSVSKDMKNEAIELYDKEGSEFIVNKQRVKPYQNNLLDTNRDDDVTLEDQGEVTKSFIERRDGVMIYTRRRRHDTYDGSIYSSCSIVLTLSLAGSPLSDSETPQSIPHDEKVSPPVMVWYGEQAHQSPKAHELLKSSILTQTIAGGDDCSDGDLHLLQHGEGDGDGDGDADDGDGDL</sequence>
<keyword evidence="3" id="KW-0808">Transferase</keyword>
<gene>
    <name evidence="3" type="ORF">Tco_0906831</name>
</gene>